<evidence type="ECO:0000313" key="6">
    <source>
        <dbReference type="EMBL" id="NAY91513.1"/>
    </source>
</evidence>
<feature type="transmembrane region" description="Helical" evidence="5">
    <location>
        <begin position="107"/>
        <end position="124"/>
    </location>
</feature>
<evidence type="ECO:0000313" key="7">
    <source>
        <dbReference type="Proteomes" id="UP000667650"/>
    </source>
</evidence>
<keyword evidence="3 5" id="KW-1133">Transmembrane helix</keyword>
<dbReference type="EMBL" id="JAAABI010000002">
    <property type="protein sequence ID" value="NAY91513.1"/>
    <property type="molecule type" value="Genomic_DNA"/>
</dbReference>
<name>A0A964TAZ3_9FLAO</name>
<reference evidence="6" key="1">
    <citation type="submission" date="2020-01" db="EMBL/GenBank/DDBJ databases">
        <title>Muricauda ochracea sp. nov., isolated from a tidal flat of Garorim bay in Korea.</title>
        <authorList>
            <person name="Kim D."/>
            <person name="Yoo Y."/>
            <person name="Kim J.-J."/>
        </authorList>
    </citation>
    <scope>NUCLEOTIDE SEQUENCE</scope>
    <source>
        <strain evidence="6">JGD-17</strain>
    </source>
</reference>
<organism evidence="6 7">
    <name type="scientific">Flagellimonas ochracea</name>
    <dbReference type="NCBI Taxonomy" id="2696472"/>
    <lineage>
        <taxon>Bacteria</taxon>
        <taxon>Pseudomonadati</taxon>
        <taxon>Bacteroidota</taxon>
        <taxon>Flavobacteriia</taxon>
        <taxon>Flavobacteriales</taxon>
        <taxon>Flavobacteriaceae</taxon>
        <taxon>Flagellimonas</taxon>
    </lineage>
</organism>
<protein>
    <submittedName>
        <fullName evidence="6">DoxX family protein</fullName>
    </submittedName>
</protein>
<comment type="subcellular location">
    <subcellularLocation>
        <location evidence="1">Membrane</location>
        <topology evidence="1">Multi-pass membrane protein</topology>
    </subcellularLocation>
</comment>
<dbReference type="Proteomes" id="UP000667650">
    <property type="component" value="Unassembled WGS sequence"/>
</dbReference>
<evidence type="ECO:0000256" key="4">
    <source>
        <dbReference type="ARBA" id="ARBA00023136"/>
    </source>
</evidence>
<evidence type="ECO:0000256" key="2">
    <source>
        <dbReference type="ARBA" id="ARBA00022692"/>
    </source>
</evidence>
<comment type="caution">
    <text evidence="6">The sequence shown here is derived from an EMBL/GenBank/DDBJ whole genome shotgun (WGS) entry which is preliminary data.</text>
</comment>
<evidence type="ECO:0000256" key="3">
    <source>
        <dbReference type="ARBA" id="ARBA00022989"/>
    </source>
</evidence>
<feature type="transmembrane region" description="Helical" evidence="5">
    <location>
        <begin position="78"/>
        <end position="95"/>
    </location>
</feature>
<accession>A0A964TAZ3</accession>
<keyword evidence="7" id="KW-1185">Reference proteome</keyword>
<dbReference type="InterPro" id="IPR032808">
    <property type="entry name" value="DoxX"/>
</dbReference>
<feature type="transmembrane region" description="Helical" evidence="5">
    <location>
        <begin position="6"/>
        <end position="22"/>
    </location>
</feature>
<keyword evidence="4 5" id="KW-0472">Membrane</keyword>
<proteinExistence type="predicted"/>
<sequence>MENISIVIKIFIFISIINVWFVRFNKSTSWRGGDASDMKDEFKKYGLSETMLYIVGGLKVLSALALLISIWIPSLTVPAASLMAILMAGAVSMHVKINDHLRSSIPAFSFLVLSIVLIAFNQGWL</sequence>
<dbReference type="RefSeq" id="WP_166522930.1">
    <property type="nucleotide sequence ID" value="NZ_JAAABI010000002.1"/>
</dbReference>
<evidence type="ECO:0000256" key="1">
    <source>
        <dbReference type="ARBA" id="ARBA00004141"/>
    </source>
</evidence>
<dbReference type="AlphaFoldDB" id="A0A964TAZ3"/>
<feature type="transmembrane region" description="Helical" evidence="5">
    <location>
        <begin position="51"/>
        <end position="72"/>
    </location>
</feature>
<keyword evidence="2 5" id="KW-0812">Transmembrane</keyword>
<gene>
    <name evidence="6" type="ORF">GTQ34_06255</name>
</gene>
<evidence type="ECO:0000256" key="5">
    <source>
        <dbReference type="SAM" id="Phobius"/>
    </source>
</evidence>
<dbReference type="Pfam" id="PF13564">
    <property type="entry name" value="DoxX_2"/>
    <property type="match status" value="1"/>
</dbReference>
<dbReference type="GO" id="GO:0016020">
    <property type="term" value="C:membrane"/>
    <property type="evidence" value="ECO:0007669"/>
    <property type="project" value="UniProtKB-SubCell"/>
</dbReference>